<dbReference type="EMBL" id="UINC01092558">
    <property type="protein sequence ID" value="SVC46242.1"/>
    <property type="molecule type" value="Genomic_DNA"/>
</dbReference>
<name>A0A382MFN8_9ZZZZ</name>
<proteinExistence type="predicted"/>
<organism evidence="1">
    <name type="scientific">marine metagenome</name>
    <dbReference type="NCBI Taxonomy" id="408172"/>
    <lineage>
        <taxon>unclassified sequences</taxon>
        <taxon>metagenomes</taxon>
        <taxon>ecological metagenomes</taxon>
    </lineage>
</organism>
<feature type="non-terminal residue" evidence="1">
    <location>
        <position position="42"/>
    </location>
</feature>
<protein>
    <submittedName>
        <fullName evidence="1">Uncharacterized protein</fullName>
    </submittedName>
</protein>
<gene>
    <name evidence="1" type="ORF">METZ01_LOCUS299096</name>
</gene>
<reference evidence="1" key="1">
    <citation type="submission" date="2018-05" db="EMBL/GenBank/DDBJ databases">
        <authorList>
            <person name="Lanie J.A."/>
            <person name="Ng W.-L."/>
            <person name="Kazmierczak K.M."/>
            <person name="Andrzejewski T.M."/>
            <person name="Davidsen T.M."/>
            <person name="Wayne K.J."/>
            <person name="Tettelin H."/>
            <person name="Glass J.I."/>
            <person name="Rusch D."/>
            <person name="Podicherti R."/>
            <person name="Tsui H.-C.T."/>
            <person name="Winkler M.E."/>
        </authorList>
    </citation>
    <scope>NUCLEOTIDE SEQUENCE</scope>
</reference>
<accession>A0A382MFN8</accession>
<dbReference type="AlphaFoldDB" id="A0A382MFN8"/>
<evidence type="ECO:0000313" key="1">
    <source>
        <dbReference type="EMBL" id="SVC46242.1"/>
    </source>
</evidence>
<sequence>MVAQSDIELAVVVPHLWKEPVLGTIYPHIDKAASYKIFPTRI</sequence>